<dbReference type="AlphaFoldDB" id="A0A4Q9JV74"/>
<dbReference type="Pfam" id="PF09903">
    <property type="entry name" value="DUF2130"/>
    <property type="match status" value="1"/>
</dbReference>
<keyword evidence="3" id="KW-1185">Reference proteome</keyword>
<dbReference type="RefSeq" id="WP_131164059.1">
    <property type="nucleotide sequence ID" value="NZ_CP076657.1"/>
</dbReference>
<dbReference type="OrthoDB" id="9765972at2"/>
<gene>
    <name evidence="2" type="ORF">DU473_01290</name>
</gene>
<dbReference type="InterPro" id="IPR019219">
    <property type="entry name" value="DUF2130"/>
</dbReference>
<keyword evidence="1" id="KW-0175">Coiled coil</keyword>
<reference evidence="2 3" key="1">
    <citation type="submission" date="2018-07" db="EMBL/GenBank/DDBJ databases">
        <title>Campylobacter zealandensis sp. nov., isolated from birds and water in New Zealand.</title>
        <authorList>
            <person name="Wilkinson D.A."/>
            <person name="Biggs P.J."/>
            <person name="French N.P."/>
            <person name="Midwinter A.C."/>
        </authorList>
    </citation>
    <scope>NUCLEOTIDE SEQUENCE [LARGE SCALE GENOMIC DNA]</scope>
    <source>
        <strain evidence="2 3">B423b</strain>
    </source>
</reference>
<dbReference type="EMBL" id="QPGR01000002">
    <property type="protein sequence ID" value="TBR81947.1"/>
    <property type="molecule type" value="Genomic_DNA"/>
</dbReference>
<feature type="coiled-coil region" evidence="1">
    <location>
        <begin position="335"/>
        <end position="396"/>
    </location>
</feature>
<evidence type="ECO:0000313" key="2">
    <source>
        <dbReference type="EMBL" id="TBR81947.1"/>
    </source>
</evidence>
<organism evidence="2 3">
    <name type="scientific">Campylobacter novaezeelandiae</name>
    <dbReference type="NCBI Taxonomy" id="2267891"/>
    <lineage>
        <taxon>Bacteria</taxon>
        <taxon>Pseudomonadati</taxon>
        <taxon>Campylobacterota</taxon>
        <taxon>Epsilonproteobacteria</taxon>
        <taxon>Campylobacterales</taxon>
        <taxon>Campylobacteraceae</taxon>
        <taxon>Campylobacter</taxon>
    </lineage>
</organism>
<evidence type="ECO:0000313" key="3">
    <source>
        <dbReference type="Proteomes" id="UP000292583"/>
    </source>
</evidence>
<comment type="caution">
    <text evidence="2">The sequence shown here is derived from an EMBL/GenBank/DDBJ whole genome shotgun (WGS) entry which is preliminary data.</text>
</comment>
<accession>A0A4Q9JV74</accession>
<sequence length="449" mass="53336">MQIYEKQIQCPKCKEFININQALYTQVLNEANLEIQKQKQEFNKEVEEKRLEYKKHLAKLEEEKIKQEEIIKQKIQEGLKNQIEEIKQTAQKEQDAFKEQFIQTFIKEHEKEKQLMQNELEKKSKELSELLFLKAENEQLKREQKENEEKIKFLAKQEAFKEFKEQEKKNLEFEKERLRLEFEHKRNEEELKHQELKLQLESIKKELDAAKRKAEQGSQQLQGEAQELLIEEFLKNEFLTDEIKEVPKGINGADCIHIVKDLFGNICGSILYESKRTKEFNKEWLDKLKQDSIKTKVDLAILLTKTMPKDQQKIHFKEGILICTFNEFKSAICVIRESIINFHKLKNSLENKEEKNHLLYEYLNSKEFSTQMTLILKTYQNMKEDLESEMRAMQNIWKKRARAIESLSFNSHSIVSSLNAIFGTLRGKNLIGEDGLKSLENLANKEDID</sequence>
<proteinExistence type="predicted"/>
<feature type="coiled-coil region" evidence="1">
    <location>
        <begin position="28"/>
        <end position="231"/>
    </location>
</feature>
<name>A0A4Q9JV74_9BACT</name>
<evidence type="ECO:0000256" key="1">
    <source>
        <dbReference type="SAM" id="Coils"/>
    </source>
</evidence>
<dbReference type="Proteomes" id="UP000292583">
    <property type="component" value="Unassembled WGS sequence"/>
</dbReference>
<protein>
    <submittedName>
        <fullName evidence="2">DUF2130 domain-containing protein</fullName>
    </submittedName>
</protein>